<dbReference type="SUPFAM" id="SSF50729">
    <property type="entry name" value="PH domain-like"/>
    <property type="match status" value="1"/>
</dbReference>
<dbReference type="AlphaFoldDB" id="A0AA85GA22"/>
<evidence type="ECO:0000313" key="9">
    <source>
        <dbReference type="WBParaSite" id="SRDH1_83520.3"/>
    </source>
</evidence>
<dbReference type="Pfam" id="PF11605">
    <property type="entry name" value="Vps36_ESCRT-II"/>
    <property type="match status" value="1"/>
</dbReference>
<comment type="function">
    <text evidence="6">Component of the ESCRT-II complex (endosomal sorting complex required for transport II), which is required for multivesicular body (MVB) formation and sorting of endosomal cargo proteins into MVBs.</text>
</comment>
<evidence type="ECO:0000256" key="3">
    <source>
        <dbReference type="ARBA" id="ARBA00022448"/>
    </source>
</evidence>
<name>A0AA85GA22_9TREM</name>
<protein>
    <recommendedName>
        <fullName evidence="2 6">Vacuolar protein-sorting-associated protein 36</fullName>
    </recommendedName>
    <alternativeName>
        <fullName evidence="5 6">ESCRT-II complex subunit VPS36</fullName>
    </alternativeName>
</protein>
<dbReference type="Gene3D" id="1.10.10.10">
    <property type="entry name" value="Winged helix-like DNA-binding domain superfamily/Winged helix DNA-binding domain"/>
    <property type="match status" value="1"/>
</dbReference>
<comment type="similarity">
    <text evidence="1 6">Belongs to the VPS36 family.</text>
</comment>
<dbReference type="Proteomes" id="UP000050792">
    <property type="component" value="Unassembled WGS sequence"/>
</dbReference>
<dbReference type="GO" id="GO:0031902">
    <property type="term" value="C:late endosome membrane"/>
    <property type="evidence" value="ECO:0007669"/>
    <property type="project" value="UniProtKB-UniRule"/>
</dbReference>
<keyword evidence="8" id="KW-1185">Reference proteome</keyword>
<dbReference type="InterPro" id="IPR036390">
    <property type="entry name" value="WH_DNA-bd_sf"/>
</dbReference>
<sequence>MDRFRWCSDDVENYGSTNQDSLHEESVVLQKSGVRLYDGPNRSAFDGGLLKLTTHRILWSDPLSLTSSFIALPLAAIISVKVEEGGGSLTVSRTPKLILRLLTVAALQNVLASLPNPPQWIEHWCEGVEGSGSGIDSIAFSATAVVSYSKEDHVKLGFPMAGHHEFLQSLNEVLKVKLWTLSYHSDFKLTTKSFGTGGIGAIQRQQAARAVETDRNIAETFEDLSQLMNNASEMVKLSRLLAKKVRDTKGSDLSANEIAELRSAMLSMGVVEVVSGGDDRGSSSSSPSSLSGTTFYIRLAHQVSSILFPLLKGQCSNHSADRLHTGCIDLATAYCRVNRARGMDLISPEDLLRACRYLDKENLPIRLKGYANGLLVGASCLLVYC</sequence>
<dbReference type="PROSITE" id="PS51495">
    <property type="entry name" value="GLUE"/>
    <property type="match status" value="1"/>
</dbReference>
<dbReference type="InterPro" id="IPR036388">
    <property type="entry name" value="WH-like_DNA-bd_sf"/>
</dbReference>
<dbReference type="InterPro" id="IPR011993">
    <property type="entry name" value="PH-like_dom_sf"/>
</dbReference>
<dbReference type="PANTHER" id="PTHR13128">
    <property type="entry name" value="VACUOLAR PROTEIN-SORTING-ASSOCIATED PROTEIN 36"/>
    <property type="match status" value="1"/>
</dbReference>
<keyword evidence="4 6" id="KW-0653">Protein transport</keyword>
<proteinExistence type="inferred from homology"/>
<evidence type="ECO:0000256" key="1">
    <source>
        <dbReference type="ARBA" id="ARBA00009697"/>
    </source>
</evidence>
<evidence type="ECO:0000313" key="8">
    <source>
        <dbReference type="Proteomes" id="UP000050792"/>
    </source>
</evidence>
<evidence type="ECO:0000259" key="7">
    <source>
        <dbReference type="PROSITE" id="PS51495"/>
    </source>
</evidence>
<dbReference type="InterPro" id="IPR021648">
    <property type="entry name" value="GLUE_dom"/>
</dbReference>
<comment type="subcellular location">
    <subcellularLocation>
        <location evidence="6">Cytoplasm</location>
    </subcellularLocation>
    <subcellularLocation>
        <location evidence="6">Endosome</location>
    </subcellularLocation>
</comment>
<dbReference type="InterPro" id="IPR037855">
    <property type="entry name" value="Vps36"/>
</dbReference>
<comment type="subunit">
    <text evidence="6">Component of the endosomal sorting complex required for transport II (ESCRT-II).</text>
</comment>
<dbReference type="GO" id="GO:0000814">
    <property type="term" value="C:ESCRT II complex"/>
    <property type="evidence" value="ECO:0007669"/>
    <property type="project" value="UniProtKB-UniRule"/>
</dbReference>
<organism evidence="8 9">
    <name type="scientific">Schistosoma rodhaini</name>
    <dbReference type="NCBI Taxonomy" id="6188"/>
    <lineage>
        <taxon>Eukaryota</taxon>
        <taxon>Metazoa</taxon>
        <taxon>Spiralia</taxon>
        <taxon>Lophotrochozoa</taxon>
        <taxon>Platyhelminthes</taxon>
        <taxon>Trematoda</taxon>
        <taxon>Digenea</taxon>
        <taxon>Strigeidida</taxon>
        <taxon>Schistosomatoidea</taxon>
        <taxon>Schistosomatidae</taxon>
        <taxon>Schistosoma</taxon>
    </lineage>
</organism>
<evidence type="ECO:0000256" key="5">
    <source>
        <dbReference type="ARBA" id="ARBA00030114"/>
    </source>
</evidence>
<keyword evidence="6" id="KW-0963">Cytoplasm</keyword>
<dbReference type="Gene3D" id="6.10.140.260">
    <property type="match status" value="1"/>
</dbReference>
<feature type="domain" description="GLUE N-terminal" evidence="7">
    <location>
        <begin position="11"/>
        <end position="186"/>
    </location>
</feature>
<dbReference type="GO" id="GO:0032266">
    <property type="term" value="F:phosphatidylinositol-3-phosphate binding"/>
    <property type="evidence" value="ECO:0007669"/>
    <property type="project" value="UniProtKB-UniRule"/>
</dbReference>
<keyword evidence="3 6" id="KW-0813">Transport</keyword>
<dbReference type="GO" id="GO:0043130">
    <property type="term" value="F:ubiquitin binding"/>
    <property type="evidence" value="ECO:0007669"/>
    <property type="project" value="UniProtKB-UniRule"/>
</dbReference>
<dbReference type="GO" id="GO:0043328">
    <property type="term" value="P:protein transport to vacuole involved in ubiquitin-dependent protein catabolic process via the multivesicular body sorting pathway"/>
    <property type="evidence" value="ECO:0007669"/>
    <property type="project" value="UniProtKB-UniRule"/>
</dbReference>
<accession>A0AA85GA22</accession>
<evidence type="ECO:0000256" key="4">
    <source>
        <dbReference type="ARBA" id="ARBA00022927"/>
    </source>
</evidence>
<dbReference type="PANTHER" id="PTHR13128:SF12">
    <property type="entry name" value="VACUOLAR PROTEIN-SORTING-ASSOCIATED PROTEIN 36"/>
    <property type="match status" value="1"/>
</dbReference>
<reference evidence="8" key="1">
    <citation type="submission" date="2022-06" db="EMBL/GenBank/DDBJ databases">
        <authorList>
            <person name="Berger JAMES D."/>
            <person name="Berger JAMES D."/>
        </authorList>
    </citation>
    <scope>NUCLEOTIDE SEQUENCE [LARGE SCALE GENOMIC DNA]</scope>
</reference>
<dbReference type="Pfam" id="PF04157">
    <property type="entry name" value="EAP30"/>
    <property type="match status" value="1"/>
</dbReference>
<reference evidence="9" key="2">
    <citation type="submission" date="2023-11" db="UniProtKB">
        <authorList>
            <consortium name="WormBaseParasite"/>
        </authorList>
    </citation>
    <scope>IDENTIFICATION</scope>
</reference>
<dbReference type="SUPFAM" id="SSF46785">
    <property type="entry name" value="Winged helix' DNA-binding domain"/>
    <property type="match status" value="1"/>
</dbReference>
<evidence type="ECO:0000256" key="2">
    <source>
        <dbReference type="ARBA" id="ARBA00017953"/>
    </source>
</evidence>
<dbReference type="Gene3D" id="2.30.29.30">
    <property type="entry name" value="Pleckstrin-homology domain (PH domain)/Phosphotyrosine-binding domain (PTB)"/>
    <property type="match status" value="1"/>
</dbReference>
<dbReference type="InterPro" id="IPR040608">
    <property type="entry name" value="Snf8/Vps36"/>
</dbReference>
<dbReference type="WBParaSite" id="SRDH1_83520.3">
    <property type="protein sequence ID" value="SRDH1_83520.3"/>
    <property type="gene ID" value="SRDH1_83520"/>
</dbReference>
<keyword evidence="6" id="KW-0967">Endosome</keyword>
<evidence type="ECO:0000256" key="6">
    <source>
        <dbReference type="RuleBase" id="RU367095"/>
    </source>
</evidence>